<dbReference type="InterPro" id="IPR001387">
    <property type="entry name" value="Cro/C1-type_HTH"/>
</dbReference>
<evidence type="ECO:0000313" key="7">
    <source>
        <dbReference type="Proteomes" id="UP001216253"/>
    </source>
</evidence>
<keyword evidence="1" id="KW-0805">Transcription regulation</keyword>
<dbReference type="Proteomes" id="UP001216253">
    <property type="component" value="Unassembled WGS sequence"/>
</dbReference>
<dbReference type="SUPFAM" id="SSF51206">
    <property type="entry name" value="cAMP-binding domain-like"/>
    <property type="match status" value="1"/>
</dbReference>
<reference evidence="6 7" key="1">
    <citation type="submission" date="2023-03" db="EMBL/GenBank/DDBJ databases">
        <title>NovoSphingobium album sp. nov. isolated from polycyclic aromatic hydrocarbons- and heavy-metal polluted soil.</title>
        <authorList>
            <person name="Liu Z."/>
            <person name="Wang K."/>
        </authorList>
    </citation>
    <scope>NUCLEOTIDE SEQUENCE [LARGE SCALE GENOMIC DNA]</scope>
    <source>
        <strain evidence="6 7">H3SJ31-1</strain>
    </source>
</reference>
<evidence type="ECO:0000259" key="4">
    <source>
        <dbReference type="PROSITE" id="PS50943"/>
    </source>
</evidence>
<protein>
    <submittedName>
        <fullName evidence="6">Crp/Fnr family transcriptional regulator</fullName>
    </submittedName>
</protein>
<dbReference type="SMART" id="SM00419">
    <property type="entry name" value="HTH_CRP"/>
    <property type="match status" value="1"/>
</dbReference>
<dbReference type="RefSeq" id="WP_275227551.1">
    <property type="nucleotide sequence ID" value="NZ_JARESE010000016.1"/>
</dbReference>
<dbReference type="Pfam" id="PF13545">
    <property type="entry name" value="HTH_Crp_2"/>
    <property type="match status" value="1"/>
</dbReference>
<dbReference type="InterPro" id="IPR012318">
    <property type="entry name" value="HTH_CRP"/>
</dbReference>
<sequence length="262" mass="28887">MNGPDPIGNNLLRALRTEDWTILRPQLEEWSAPTGTLLHEPGDTVRHAFFPRGSSLISYLVVLGDGKAIETALVGREGAVGGIVSQGRLPAFSRAEVQLGGEFFRIDLHRLEEAKAQSPTLNHLFARYADCLMAQVFQSAACNAAHTIEQRTAKWLLAAIDRTGAEDIVLTQEQLAAMLGVGRSYLSRVIQDFRQRHLIETRRGRIAVRGPDELRGLACECNSAINQHFDDVLKGVYPAEENGNASGRERIAHRRVMRAAGK</sequence>
<dbReference type="Gene3D" id="2.60.120.10">
    <property type="entry name" value="Jelly Rolls"/>
    <property type="match status" value="1"/>
</dbReference>
<dbReference type="InterPro" id="IPR050397">
    <property type="entry name" value="Env_Response_Regulators"/>
</dbReference>
<comment type="caution">
    <text evidence="6">The sequence shown here is derived from an EMBL/GenBank/DDBJ whole genome shotgun (WGS) entry which is preliminary data.</text>
</comment>
<feature type="domain" description="HTH cro/C1-type" evidence="4">
    <location>
        <begin position="170"/>
        <end position="188"/>
    </location>
</feature>
<dbReference type="EMBL" id="JARESE010000016">
    <property type="protein sequence ID" value="MDE8651452.1"/>
    <property type="molecule type" value="Genomic_DNA"/>
</dbReference>
<dbReference type="CDD" id="cd00093">
    <property type="entry name" value="HTH_XRE"/>
    <property type="match status" value="1"/>
</dbReference>
<feature type="domain" description="HTH crp-type" evidence="5">
    <location>
        <begin position="146"/>
        <end position="212"/>
    </location>
</feature>
<dbReference type="PANTHER" id="PTHR24567">
    <property type="entry name" value="CRP FAMILY TRANSCRIPTIONAL REGULATORY PROTEIN"/>
    <property type="match status" value="1"/>
</dbReference>
<evidence type="ECO:0000256" key="2">
    <source>
        <dbReference type="ARBA" id="ARBA00023125"/>
    </source>
</evidence>
<keyword evidence="2" id="KW-0238">DNA-binding</keyword>
<evidence type="ECO:0000256" key="1">
    <source>
        <dbReference type="ARBA" id="ARBA00023015"/>
    </source>
</evidence>
<evidence type="ECO:0000313" key="6">
    <source>
        <dbReference type="EMBL" id="MDE8651452.1"/>
    </source>
</evidence>
<keyword evidence="3" id="KW-0804">Transcription</keyword>
<evidence type="ECO:0000259" key="5">
    <source>
        <dbReference type="PROSITE" id="PS51063"/>
    </source>
</evidence>
<dbReference type="InterPro" id="IPR014710">
    <property type="entry name" value="RmlC-like_jellyroll"/>
</dbReference>
<dbReference type="InterPro" id="IPR036390">
    <property type="entry name" value="WH_DNA-bd_sf"/>
</dbReference>
<name>A0ABT5WN40_9SPHN</name>
<evidence type="ECO:0000256" key="3">
    <source>
        <dbReference type="ARBA" id="ARBA00023163"/>
    </source>
</evidence>
<keyword evidence="7" id="KW-1185">Reference proteome</keyword>
<proteinExistence type="predicted"/>
<dbReference type="PANTHER" id="PTHR24567:SF74">
    <property type="entry name" value="HTH-TYPE TRANSCRIPTIONAL REGULATOR ARCR"/>
    <property type="match status" value="1"/>
</dbReference>
<gene>
    <name evidence="6" type="ORF">PYV00_06920</name>
</gene>
<accession>A0ABT5WN40</accession>
<dbReference type="PROSITE" id="PS51063">
    <property type="entry name" value="HTH_CRP_2"/>
    <property type="match status" value="1"/>
</dbReference>
<dbReference type="SUPFAM" id="SSF46785">
    <property type="entry name" value="Winged helix' DNA-binding domain"/>
    <property type="match status" value="1"/>
</dbReference>
<organism evidence="6 7">
    <name type="scientific">Novosphingobium album</name>
    <name type="common">ex Liu et al. 2023</name>
    <dbReference type="NCBI Taxonomy" id="3031130"/>
    <lineage>
        <taxon>Bacteria</taxon>
        <taxon>Pseudomonadati</taxon>
        <taxon>Pseudomonadota</taxon>
        <taxon>Alphaproteobacteria</taxon>
        <taxon>Sphingomonadales</taxon>
        <taxon>Sphingomonadaceae</taxon>
        <taxon>Novosphingobium</taxon>
    </lineage>
</organism>
<dbReference type="InterPro" id="IPR018490">
    <property type="entry name" value="cNMP-bd_dom_sf"/>
</dbReference>
<dbReference type="PROSITE" id="PS50943">
    <property type="entry name" value="HTH_CROC1"/>
    <property type="match status" value="1"/>
</dbReference>